<evidence type="ECO:0000313" key="1">
    <source>
        <dbReference type="EMBL" id="KAK7696526.1"/>
    </source>
</evidence>
<dbReference type="EMBL" id="JASBNA010000001">
    <property type="protein sequence ID" value="KAK7696526.1"/>
    <property type="molecule type" value="Genomic_DNA"/>
</dbReference>
<dbReference type="Proteomes" id="UP001385951">
    <property type="component" value="Unassembled WGS sequence"/>
</dbReference>
<proteinExistence type="predicted"/>
<comment type="caution">
    <text evidence="1">The sequence shown here is derived from an EMBL/GenBank/DDBJ whole genome shotgun (WGS) entry which is preliminary data.</text>
</comment>
<evidence type="ECO:0000313" key="2">
    <source>
        <dbReference type="Proteomes" id="UP001385951"/>
    </source>
</evidence>
<accession>A0AAW0H0U6</accession>
<name>A0AAW0H0U6_9APHY</name>
<dbReference type="AlphaFoldDB" id="A0AAW0H0U6"/>
<reference evidence="1 2" key="1">
    <citation type="submission" date="2022-09" db="EMBL/GenBank/DDBJ databases">
        <authorList>
            <person name="Palmer J.M."/>
        </authorList>
    </citation>
    <scope>NUCLEOTIDE SEQUENCE [LARGE SCALE GENOMIC DNA]</scope>
    <source>
        <strain evidence="1 2">DSM 7382</strain>
    </source>
</reference>
<sequence length="115" mass="13521">MSAPGPSRAPPQELQYGYNHRGPDFDPDAYDWMLEVKVAEQKKKEIIGPQKFFERRTAANVKRDLSKISGERLATMREWRRHLFAKSKVFVWKEIEVEPWFVCKPIPKADKEAIF</sequence>
<protein>
    <submittedName>
        <fullName evidence="1">Uncharacterized protein</fullName>
    </submittedName>
</protein>
<keyword evidence="2" id="KW-1185">Reference proteome</keyword>
<gene>
    <name evidence="1" type="ORF">QCA50_001184</name>
</gene>
<organism evidence="1 2">
    <name type="scientific">Cerrena zonata</name>
    <dbReference type="NCBI Taxonomy" id="2478898"/>
    <lineage>
        <taxon>Eukaryota</taxon>
        <taxon>Fungi</taxon>
        <taxon>Dikarya</taxon>
        <taxon>Basidiomycota</taxon>
        <taxon>Agaricomycotina</taxon>
        <taxon>Agaricomycetes</taxon>
        <taxon>Polyporales</taxon>
        <taxon>Cerrenaceae</taxon>
        <taxon>Cerrena</taxon>
    </lineage>
</organism>